<keyword evidence="6 12" id="KW-0378">Hydrolase</keyword>
<feature type="compositionally biased region" description="Low complexity" evidence="13">
    <location>
        <begin position="1231"/>
        <end position="1241"/>
    </location>
</feature>
<keyword evidence="7" id="KW-0146">Chitin degradation</keyword>
<feature type="compositionally biased region" description="Basic and acidic residues" evidence="13">
    <location>
        <begin position="627"/>
        <end position="638"/>
    </location>
</feature>
<comment type="caution">
    <text evidence="17">The sequence shown here is derived from an EMBL/GenBank/DDBJ whole genome shotgun (WGS) entry which is preliminary data.</text>
</comment>
<dbReference type="Gene3D" id="3.10.50.10">
    <property type="match status" value="1"/>
</dbReference>
<feature type="compositionally biased region" description="Polar residues" evidence="13">
    <location>
        <begin position="976"/>
        <end position="990"/>
    </location>
</feature>
<evidence type="ECO:0000256" key="7">
    <source>
        <dbReference type="ARBA" id="ARBA00023024"/>
    </source>
</evidence>
<evidence type="ECO:0000256" key="9">
    <source>
        <dbReference type="ARBA" id="ARBA00023277"/>
    </source>
</evidence>
<evidence type="ECO:0000256" key="13">
    <source>
        <dbReference type="SAM" id="MobiDB-lite"/>
    </source>
</evidence>
<feature type="compositionally biased region" description="Basic and acidic residues" evidence="13">
    <location>
        <begin position="1122"/>
        <end position="1132"/>
    </location>
</feature>
<evidence type="ECO:0000256" key="6">
    <source>
        <dbReference type="ARBA" id="ARBA00022801"/>
    </source>
</evidence>
<feature type="region of interest" description="Disordered" evidence="13">
    <location>
        <begin position="418"/>
        <end position="508"/>
    </location>
</feature>
<keyword evidence="10 12" id="KW-0326">Glycosidase</keyword>
<feature type="compositionally biased region" description="Basic and acidic residues" evidence="13">
    <location>
        <begin position="460"/>
        <end position="480"/>
    </location>
</feature>
<name>A0ABD2P127_9CUCU</name>
<keyword evidence="11" id="KW-0624">Polysaccharide degradation</keyword>
<evidence type="ECO:0000259" key="15">
    <source>
        <dbReference type="PROSITE" id="PS50940"/>
    </source>
</evidence>
<dbReference type="FunFam" id="3.10.50.10:FF:000004">
    <property type="entry name" value="Chitinase 5"/>
    <property type="match status" value="1"/>
</dbReference>
<dbReference type="InterPro" id="IPR036508">
    <property type="entry name" value="Chitin-bd_dom_sf"/>
</dbReference>
<dbReference type="FunFam" id="3.20.20.80:FF:000007">
    <property type="entry name" value="Acidic mammalian chitinase"/>
    <property type="match status" value="1"/>
</dbReference>
<evidence type="ECO:0000256" key="4">
    <source>
        <dbReference type="ARBA" id="ARBA00022669"/>
    </source>
</evidence>
<dbReference type="GO" id="GO:0008061">
    <property type="term" value="F:chitin binding"/>
    <property type="evidence" value="ECO:0007669"/>
    <property type="project" value="UniProtKB-KW"/>
</dbReference>
<dbReference type="FunFam" id="3.20.20.80:FF:000557">
    <property type="entry name" value="Uncharacterized protein"/>
    <property type="match status" value="1"/>
</dbReference>
<evidence type="ECO:0000259" key="16">
    <source>
        <dbReference type="PROSITE" id="PS51910"/>
    </source>
</evidence>
<dbReference type="PANTHER" id="PTHR11177">
    <property type="entry name" value="CHITINASE"/>
    <property type="match status" value="1"/>
</dbReference>
<dbReference type="Gene3D" id="3.20.20.80">
    <property type="entry name" value="Glycosidases"/>
    <property type="match status" value="1"/>
</dbReference>
<feature type="compositionally biased region" description="Low complexity" evidence="13">
    <location>
        <begin position="829"/>
        <end position="839"/>
    </location>
</feature>
<dbReference type="GO" id="GO:0000272">
    <property type="term" value="P:polysaccharide catabolic process"/>
    <property type="evidence" value="ECO:0007669"/>
    <property type="project" value="UniProtKB-KW"/>
</dbReference>
<organism evidence="17 18">
    <name type="scientific">Cryptolaemus montrouzieri</name>
    <dbReference type="NCBI Taxonomy" id="559131"/>
    <lineage>
        <taxon>Eukaryota</taxon>
        <taxon>Metazoa</taxon>
        <taxon>Ecdysozoa</taxon>
        <taxon>Arthropoda</taxon>
        <taxon>Hexapoda</taxon>
        <taxon>Insecta</taxon>
        <taxon>Pterygota</taxon>
        <taxon>Neoptera</taxon>
        <taxon>Endopterygota</taxon>
        <taxon>Coleoptera</taxon>
        <taxon>Polyphaga</taxon>
        <taxon>Cucujiformia</taxon>
        <taxon>Coccinelloidea</taxon>
        <taxon>Coccinellidae</taxon>
        <taxon>Scymninae</taxon>
        <taxon>Scymnini</taxon>
        <taxon>Cryptolaemus</taxon>
    </lineage>
</organism>
<feature type="compositionally biased region" description="Low complexity" evidence="13">
    <location>
        <begin position="908"/>
        <end position="946"/>
    </location>
</feature>
<feature type="compositionally biased region" description="Acidic residues" evidence="13">
    <location>
        <begin position="616"/>
        <end position="626"/>
    </location>
</feature>
<dbReference type="InterPro" id="IPR001579">
    <property type="entry name" value="Glyco_hydro_18_chit_AS"/>
</dbReference>
<dbReference type="SMART" id="SM00494">
    <property type="entry name" value="ChtBD2"/>
    <property type="match status" value="1"/>
</dbReference>
<evidence type="ECO:0000256" key="14">
    <source>
        <dbReference type="SAM" id="SignalP"/>
    </source>
</evidence>
<dbReference type="EMBL" id="JABFTP020000165">
    <property type="protein sequence ID" value="KAL3284612.1"/>
    <property type="molecule type" value="Genomic_DNA"/>
</dbReference>
<feature type="chain" id="PRO_5044850468" description="chitinase" evidence="14">
    <location>
        <begin position="24"/>
        <end position="2065"/>
    </location>
</feature>
<keyword evidence="5 14" id="KW-0732">Signal</keyword>
<dbReference type="Pfam" id="PF00704">
    <property type="entry name" value="Glyco_hydro_18"/>
    <property type="match status" value="1"/>
</dbReference>
<evidence type="ECO:0000256" key="12">
    <source>
        <dbReference type="RuleBase" id="RU000489"/>
    </source>
</evidence>
<feature type="compositionally biased region" description="Polar residues" evidence="13">
    <location>
        <begin position="892"/>
        <end position="907"/>
    </location>
</feature>
<dbReference type="PANTHER" id="PTHR11177:SF399">
    <property type="entry name" value="CHITINASE 6, ISOFORM C"/>
    <property type="match status" value="1"/>
</dbReference>
<evidence type="ECO:0000256" key="1">
    <source>
        <dbReference type="ARBA" id="ARBA00000822"/>
    </source>
</evidence>
<dbReference type="SUPFAM" id="SSF51445">
    <property type="entry name" value="(Trans)glycosidases"/>
    <property type="match status" value="1"/>
</dbReference>
<comment type="catalytic activity">
    <reaction evidence="1">
        <text>Random endo-hydrolysis of N-acetyl-beta-D-glucosaminide (1-&gt;4)-beta-linkages in chitin and chitodextrins.</text>
        <dbReference type="EC" id="3.2.1.14"/>
    </reaction>
</comment>
<evidence type="ECO:0000256" key="10">
    <source>
        <dbReference type="ARBA" id="ARBA00023295"/>
    </source>
</evidence>
<feature type="compositionally biased region" description="Polar residues" evidence="13">
    <location>
        <begin position="1036"/>
        <end position="1046"/>
    </location>
</feature>
<feature type="compositionally biased region" description="Polar residues" evidence="13">
    <location>
        <begin position="840"/>
        <end position="867"/>
    </location>
</feature>
<feature type="region of interest" description="Disordered" evidence="13">
    <location>
        <begin position="1113"/>
        <end position="1258"/>
    </location>
</feature>
<dbReference type="InterPro" id="IPR001223">
    <property type="entry name" value="Glyco_hydro18_cat"/>
</dbReference>
<gene>
    <name evidence="17" type="ORF">HHI36_018766</name>
</gene>
<dbReference type="CDD" id="cd02872">
    <property type="entry name" value="GH18_chitolectin_chitotriosidase"/>
    <property type="match status" value="1"/>
</dbReference>
<feature type="compositionally biased region" description="Basic and acidic residues" evidence="13">
    <location>
        <begin position="808"/>
        <end position="818"/>
    </location>
</feature>
<dbReference type="PROSITE" id="PS50940">
    <property type="entry name" value="CHIT_BIND_II"/>
    <property type="match status" value="1"/>
</dbReference>
<evidence type="ECO:0000313" key="18">
    <source>
        <dbReference type="Proteomes" id="UP001516400"/>
    </source>
</evidence>
<feature type="compositionally biased region" description="Polar residues" evidence="13">
    <location>
        <begin position="1211"/>
        <end position="1223"/>
    </location>
</feature>
<dbReference type="GO" id="GO:0006032">
    <property type="term" value="P:chitin catabolic process"/>
    <property type="evidence" value="ECO:0007669"/>
    <property type="project" value="UniProtKB-KW"/>
</dbReference>
<dbReference type="PROSITE" id="PS01095">
    <property type="entry name" value="GH18_1"/>
    <property type="match status" value="1"/>
</dbReference>
<evidence type="ECO:0000256" key="8">
    <source>
        <dbReference type="ARBA" id="ARBA00023157"/>
    </source>
</evidence>
<dbReference type="FunFam" id="2.170.140.10:FF:000005">
    <property type="entry name" value="Acidic mammalian chitinase"/>
    <property type="match status" value="1"/>
</dbReference>
<evidence type="ECO:0000256" key="5">
    <source>
        <dbReference type="ARBA" id="ARBA00022729"/>
    </source>
</evidence>
<evidence type="ECO:0000313" key="17">
    <source>
        <dbReference type="EMBL" id="KAL3284612.1"/>
    </source>
</evidence>
<feature type="domain" description="GH18" evidence="16">
    <location>
        <begin position="26"/>
        <end position="402"/>
    </location>
</feature>
<comment type="similarity">
    <text evidence="2">Belongs to the glycosyl hydrolase 18 family. Chitinase class II subfamily.</text>
</comment>
<feature type="compositionally biased region" description="Low complexity" evidence="13">
    <location>
        <begin position="575"/>
        <end position="615"/>
    </location>
</feature>
<dbReference type="InterPro" id="IPR050314">
    <property type="entry name" value="Glycosyl_Hydrlase_18"/>
</dbReference>
<keyword evidence="9" id="KW-0119">Carbohydrate metabolism</keyword>
<dbReference type="Gene3D" id="2.170.140.10">
    <property type="entry name" value="Chitin binding domain"/>
    <property type="match status" value="1"/>
</dbReference>
<evidence type="ECO:0000256" key="3">
    <source>
        <dbReference type="ARBA" id="ARBA00012729"/>
    </source>
</evidence>
<dbReference type="InterPro" id="IPR011583">
    <property type="entry name" value="Chitinase_II/V-like_cat"/>
</dbReference>
<dbReference type="InterPro" id="IPR017853">
    <property type="entry name" value="GH"/>
</dbReference>
<feature type="compositionally biased region" description="Acidic residues" evidence="13">
    <location>
        <begin position="751"/>
        <end position="763"/>
    </location>
</feature>
<feature type="region of interest" description="Disordered" evidence="13">
    <location>
        <begin position="575"/>
        <end position="638"/>
    </location>
</feature>
<feature type="compositionally biased region" description="Polar residues" evidence="13">
    <location>
        <begin position="731"/>
        <end position="743"/>
    </location>
</feature>
<dbReference type="SUPFAM" id="SSF57625">
    <property type="entry name" value="Invertebrate chitin-binding proteins"/>
    <property type="match status" value="1"/>
</dbReference>
<protein>
    <recommendedName>
        <fullName evidence="3">chitinase</fullName>
        <ecNumber evidence="3">3.2.1.14</ecNumber>
    </recommendedName>
</protein>
<feature type="compositionally biased region" description="Polar residues" evidence="13">
    <location>
        <begin position="1001"/>
        <end position="1023"/>
    </location>
</feature>
<dbReference type="SUPFAM" id="SSF54556">
    <property type="entry name" value="Chitinase insertion domain"/>
    <property type="match status" value="1"/>
</dbReference>
<dbReference type="Proteomes" id="UP001516400">
    <property type="component" value="Unassembled WGS sequence"/>
</dbReference>
<dbReference type="InterPro" id="IPR002557">
    <property type="entry name" value="Chitin-bd_dom"/>
</dbReference>
<feature type="compositionally biased region" description="Polar residues" evidence="13">
    <location>
        <begin position="775"/>
        <end position="795"/>
    </location>
</feature>
<evidence type="ECO:0000256" key="11">
    <source>
        <dbReference type="ARBA" id="ARBA00023326"/>
    </source>
</evidence>
<feature type="signal peptide" evidence="14">
    <location>
        <begin position="1"/>
        <end position="23"/>
    </location>
</feature>
<proteinExistence type="inferred from homology"/>
<dbReference type="EC" id="3.2.1.14" evidence="3"/>
<keyword evidence="18" id="KW-1185">Reference proteome</keyword>
<accession>A0ABD2P127</accession>
<feature type="domain" description="Chitin-binding type-2" evidence="15">
    <location>
        <begin position="508"/>
        <end position="568"/>
    </location>
</feature>
<keyword evidence="8" id="KW-1015">Disulfide bond</keyword>
<dbReference type="InterPro" id="IPR029070">
    <property type="entry name" value="Chitinase_insertion_sf"/>
</dbReference>
<feature type="region of interest" description="Disordered" evidence="13">
    <location>
        <begin position="666"/>
        <end position="1075"/>
    </location>
</feature>
<feature type="compositionally biased region" description="Low complexity" evidence="13">
    <location>
        <begin position="957"/>
        <end position="972"/>
    </location>
</feature>
<keyword evidence="4" id="KW-0147">Chitin-binding</keyword>
<feature type="compositionally biased region" description="Polar residues" evidence="13">
    <location>
        <begin position="671"/>
        <end position="680"/>
    </location>
</feature>
<dbReference type="PROSITE" id="PS51910">
    <property type="entry name" value="GH18_2"/>
    <property type="match status" value="1"/>
</dbReference>
<feature type="compositionally biased region" description="Polar residues" evidence="13">
    <location>
        <begin position="689"/>
        <end position="722"/>
    </location>
</feature>
<dbReference type="SMART" id="SM00636">
    <property type="entry name" value="Glyco_18"/>
    <property type="match status" value="1"/>
</dbReference>
<sequence length="2065" mass="233241">MTGVFQWFFIVLGLSIWITFSNSKEIRVVCYYTNWSIYRPGTAKFSPQNINPYLCTHLIYAFGGFTKEDTLKPFDKYQDIEKGGYAKFTGLKTYNKKLKTLLAIGGWNEASSRFSAMVASPDRRKQLVKNSIKFLRQNHFDGLDLDWEYPAFREGGKPRDRENYAKLVQELREEFDRESEKTGRPRLLLTMAVPAGIEYINKGYDIPKLTKYLDWMNILSYDYHSAFESSVNHHAPLLPLQEASEYDYDVELNIDFTIKHYLELGADPTKLVLGIPTYGRSYTLFNPDANAIGDPADGPGEMGEATRENGYLAYYEICENIKSNDWTVVQPNEEAMGPYAYKDNQWVGFDDENIVRRKSEYVAKNGLGGIMFWAIDNDDFRGGCHGRPYPLIEAAKEALISSYGITDENLISPQVKSIDTKKRQRNRAKTTAVPKVQPKEETTRSSTSRRRNRIKAKTTRISEAENEAESRRKETRRTDKTSTYSSLKVVTPAYTTPEPPSTPDQGGAFKCEDEGFFPHPKDCKKYFWCLSGPGELGIVAHQFTCPAGLYFNKAADSCDYSQNVLCNKKLSKTTTTTTEKSVESQQKTTTTTHRSSTKASTSRPTTTRRTTTTTEEIYDDDYEYEDDKLGPKSDTEEDPKVIKELLDLIQKAGGIEELRKQLNIDQDSKEGATTPSTRTKSIVEKLLTGRTSNRESGSNKYSTINRNSRGPQNEGLKQTSSDDTGRKTNKKPQYTSILRSRPQNTRKEIDEKEEEEDDDEEDGLSEKDNEEKSSTPKYTSIRRNQGNSRNISNRNKILGEGDDDEDESNAKEEVEHSTPHYVNIRRQKPSTTEKSSTSKYVSISRSTSSEIPTTEAVVTSTTIENRQSFTTSRDRVTSSTRYVQEEKEVPTTRPSSTEQYTTTAQVNISSDSISSDPTSLPTSEVPSTSRINESTSETSSTTISSTKSDRNIISIQPKPFSSTPITTTPKSPRYTVRSSSSNKVSETTPRSLYRAKFSKETILNNQTPSTNENAIESQSNENVASGRPFRTRGRFNKQNSVKSEATVQPAKPSFRQRTRPTTTQRTVSDDKEDISQRKYRPLSLEDLSSLTAADISLQQSITDRPFRRTRIRTSTLEPSSKVFEDRKEKTEPTKTTSPSRNFISRKNDVSDQIKSGTDEISVTKDQNETTGLNSERKIPQRTRKVRKRVRPIRPITPQPSVPVTHRGKPFSYSSLNTANNINSKRSRVSLDAESNEANSSEEATDEDESIKLSSSNIRESNTSNEINALFRQKVGKTDFVYDKTQYLPETEESSDSSVPKRRKVIRKFRPTVPSVEETSRSEKVLRNLESTTSNYAHTRKVIRRLKPYGSSSEEKFHRNTLDEPQKLFAKAKNVQFIERKSQYPVANRFLKTPASESKFLAEDKDYISREAPKHATPRGKLRFIDIVTTDIPSTKVTDDVFTNTEYEDATTSYISTKDATINEDQDITMLPNFVETESSEPRTNTVYNAFRTEEFETTLPQSTPSDPERVEELTTSSILDDEESLTTVPYLQETSSTITTPTGFSTNDVIQSITTISGVKDGIQKKYEGSSILPTTTEESTTPRTRSTLKFFRRRTTTPATITISTTTDNTNEVKSTQRNRKISFRKKLTLQPEQSNENSFLTNNYTEKPRRRYPFGKGRKLNATSSEASFRIKADSDKSSETTEIPISVKPRLKSFYHRNKTTTLAPDENSEKENVLTTTISSDLSTTESETLKKQRSKNRALFTKKRKMNIPVLSSAESKEEQTTEHATTLYHVFAEPELKNNMTNITKNDTHINMGGKIERIIEINRIVEINVENGSSKIEPNGVLDKIGAINRVTSIEVVGGNDTNNTSIQNNSTDMVEALDQTNQRLAVVHDIIKQEQNHRNDRKYDSNVNNLPFNGVQNEVKGAEIIDGISHIKVITPKPLMLTEASTIALEGLFLTGSSKPQVTDIPYYVTTLENELLDTDHSRFVNIRILKPIGSRKLDDDVLAETPKVVKIIPRDEGVSIRAKVVEIPPKDNNQTIRIAPIQVSMARSIADIPIVGIKKLNEKISNTPFRSSSSFP</sequence>
<feature type="compositionally biased region" description="Basic residues" evidence="13">
    <location>
        <begin position="447"/>
        <end position="458"/>
    </location>
</feature>
<dbReference type="Pfam" id="PF01607">
    <property type="entry name" value="CBM_14"/>
    <property type="match status" value="1"/>
</dbReference>
<feature type="compositionally biased region" description="Basic residues" evidence="13">
    <location>
        <begin position="1179"/>
        <end position="1191"/>
    </location>
</feature>
<feature type="compositionally biased region" description="Basic and acidic residues" evidence="13">
    <location>
        <begin position="764"/>
        <end position="774"/>
    </location>
</feature>
<dbReference type="GO" id="GO:0008843">
    <property type="term" value="F:endochitinase activity"/>
    <property type="evidence" value="ECO:0007669"/>
    <property type="project" value="UniProtKB-EC"/>
</dbReference>
<evidence type="ECO:0000256" key="2">
    <source>
        <dbReference type="ARBA" id="ARBA00009121"/>
    </source>
</evidence>
<reference evidence="17 18" key="1">
    <citation type="journal article" date="2021" name="BMC Biol.">
        <title>Horizontally acquired antibacterial genes associated with adaptive radiation of ladybird beetles.</title>
        <authorList>
            <person name="Li H.S."/>
            <person name="Tang X.F."/>
            <person name="Huang Y.H."/>
            <person name="Xu Z.Y."/>
            <person name="Chen M.L."/>
            <person name="Du X.Y."/>
            <person name="Qiu B.Y."/>
            <person name="Chen P.T."/>
            <person name="Zhang W."/>
            <person name="Slipinski A."/>
            <person name="Escalona H.E."/>
            <person name="Waterhouse R.M."/>
            <person name="Zwick A."/>
            <person name="Pang H."/>
        </authorList>
    </citation>
    <scope>NUCLEOTIDE SEQUENCE [LARGE SCALE GENOMIC DNA]</scope>
    <source>
        <strain evidence="17">SYSU2018</strain>
    </source>
</reference>